<evidence type="ECO:0000259" key="2">
    <source>
        <dbReference type="Pfam" id="PF19956"/>
    </source>
</evidence>
<dbReference type="EMBL" id="CP108057">
    <property type="protein sequence ID" value="WUO45923.1"/>
    <property type="molecule type" value="Genomic_DNA"/>
</dbReference>
<evidence type="ECO:0000313" key="5">
    <source>
        <dbReference type="Proteomes" id="UP001432075"/>
    </source>
</evidence>
<dbReference type="InterPro" id="IPR045431">
    <property type="entry name" value="EAD2"/>
</dbReference>
<name>A0ABZ1RHD8_9ACTN</name>
<dbReference type="Pfam" id="PF20028">
    <property type="entry name" value="VMAP-C"/>
    <property type="match status" value="1"/>
</dbReference>
<feature type="domain" description="vWA-MoxR associated protein C-terminal" evidence="3">
    <location>
        <begin position="252"/>
        <end position="491"/>
    </location>
</feature>
<evidence type="ECO:0000259" key="3">
    <source>
        <dbReference type="Pfam" id="PF20028"/>
    </source>
</evidence>
<sequence length="502" mass="55444">MSVPRLPPKKVHLRLVLVEELSALDCLRDPGQRVLFGHSVGEYLERPVDMPGKDARNDTVALVHAVLREQHEVETALDALLYAVGLHEGSDTAGRVRERVLSAWAPEVSPLLPLHGAFEDEDAGAARALLAGQSGIDRGRLLDRLAYELRLELPRELTPAQLFDHLLDMNAQADGLPPAVVMLESVAALAPRESDRHRLRDWCDAWAASAGARDALARRRAQIQAAAPPDRDMPRCLIVMVDPAVDGSPDIFVRHWVNRSAGYWAPVSGSLERATLETLGTAVERAIRRGEESWAEADGSGEDTSPIHVEFVLPYSMLNHDVAGIGRSADDSGDPVPIGLRYYVHLRSLERMRTRDPAQLRRWRLRWQTLRSAAAARPHSWTGSDPATGLRIWRNQLVADQQLTAVTLAAPALEGQALEPLKAAIAEGIGVALWDRREPSREQLGVPLNMLIGYPTAQLPVTIHRLRMRAEVEAGGFQLPGRHVAFFYDDPFRLIDCEEVPA</sequence>
<dbReference type="Pfam" id="PF19916">
    <property type="entry name" value="VMAP-M0"/>
    <property type="match status" value="1"/>
</dbReference>
<evidence type="ECO:0000259" key="1">
    <source>
        <dbReference type="Pfam" id="PF19916"/>
    </source>
</evidence>
<dbReference type="InterPro" id="IPR045555">
    <property type="entry name" value="VMAP-M0"/>
</dbReference>
<keyword evidence="5" id="KW-1185">Reference proteome</keyword>
<feature type="domain" description="Effector-associated" evidence="2">
    <location>
        <begin position="18"/>
        <end position="99"/>
    </location>
</feature>
<protein>
    <submittedName>
        <fullName evidence="4">Uncharacterized protein</fullName>
    </submittedName>
</protein>
<proteinExistence type="predicted"/>
<reference evidence="4" key="1">
    <citation type="submission" date="2022-10" db="EMBL/GenBank/DDBJ databases">
        <title>The complete genomes of actinobacterial strains from the NBC collection.</title>
        <authorList>
            <person name="Joergensen T.S."/>
            <person name="Alvarez Arevalo M."/>
            <person name="Sterndorff E.B."/>
            <person name="Faurdal D."/>
            <person name="Vuksanovic O."/>
            <person name="Mourched A.-S."/>
            <person name="Charusanti P."/>
            <person name="Shaw S."/>
            <person name="Blin K."/>
            <person name="Weber T."/>
        </authorList>
    </citation>
    <scope>NUCLEOTIDE SEQUENCE</scope>
    <source>
        <strain evidence="4">NBC_00283</strain>
    </source>
</reference>
<evidence type="ECO:0000313" key="4">
    <source>
        <dbReference type="EMBL" id="WUO45923.1"/>
    </source>
</evidence>
<gene>
    <name evidence="4" type="ORF">OHU17_08785</name>
</gene>
<dbReference type="RefSeq" id="WP_328775661.1">
    <property type="nucleotide sequence ID" value="NZ_CP108057.1"/>
</dbReference>
<accession>A0ABZ1RHD8</accession>
<dbReference type="Pfam" id="PF19956">
    <property type="entry name" value="EAD2"/>
    <property type="match status" value="1"/>
</dbReference>
<dbReference type="Proteomes" id="UP001432075">
    <property type="component" value="Chromosome"/>
</dbReference>
<organism evidence="4 5">
    <name type="scientific">Streptomyces goshikiensis</name>
    <dbReference type="NCBI Taxonomy" id="1942"/>
    <lineage>
        <taxon>Bacteria</taxon>
        <taxon>Bacillati</taxon>
        <taxon>Actinomycetota</taxon>
        <taxon>Actinomycetes</taxon>
        <taxon>Kitasatosporales</taxon>
        <taxon>Streptomycetaceae</taxon>
        <taxon>Streptomyces</taxon>
    </lineage>
</organism>
<dbReference type="InterPro" id="IPR045450">
    <property type="entry name" value="VMAP_C"/>
</dbReference>
<feature type="domain" description="vWA-MoxR associated protein middle region 0" evidence="1">
    <location>
        <begin position="118"/>
        <end position="221"/>
    </location>
</feature>